<dbReference type="InterPro" id="IPR058625">
    <property type="entry name" value="MdtA-like_BSH"/>
</dbReference>
<dbReference type="PANTHER" id="PTHR30469:SF33">
    <property type="entry name" value="SLR1207 PROTEIN"/>
    <property type="match status" value="1"/>
</dbReference>
<keyword evidence="8" id="KW-1185">Reference proteome</keyword>
<dbReference type="Pfam" id="PF25917">
    <property type="entry name" value="BSH_RND"/>
    <property type="match status" value="1"/>
</dbReference>
<feature type="domain" description="Multidrug resistance protein MdtA-like barrel-sandwich hybrid" evidence="5">
    <location>
        <begin position="86"/>
        <end position="224"/>
    </location>
</feature>
<dbReference type="AlphaFoldDB" id="B0VGR8"/>
<dbReference type="InterPro" id="IPR058624">
    <property type="entry name" value="MdtA-like_HH"/>
</dbReference>
<dbReference type="PANTHER" id="PTHR30469">
    <property type="entry name" value="MULTIDRUG RESISTANCE PROTEIN MDTA"/>
    <property type="match status" value="1"/>
</dbReference>
<keyword evidence="3" id="KW-0472">Membrane</keyword>
<dbReference type="Gene3D" id="2.40.50.100">
    <property type="match status" value="1"/>
</dbReference>
<dbReference type="GO" id="GO:0015562">
    <property type="term" value="F:efflux transmembrane transporter activity"/>
    <property type="evidence" value="ECO:0007669"/>
    <property type="project" value="TreeGrafter"/>
</dbReference>
<dbReference type="Pfam" id="PF25876">
    <property type="entry name" value="HH_MFP_RND"/>
    <property type="match status" value="1"/>
</dbReference>
<proteinExistence type="inferred from homology"/>
<evidence type="ECO:0008006" key="9">
    <source>
        <dbReference type="Google" id="ProtNLM"/>
    </source>
</evidence>
<evidence type="ECO:0000256" key="1">
    <source>
        <dbReference type="ARBA" id="ARBA00009477"/>
    </source>
</evidence>
<accession>B0VGR8</accession>
<dbReference type="SUPFAM" id="SSF111369">
    <property type="entry name" value="HlyD-like secretion proteins"/>
    <property type="match status" value="1"/>
</dbReference>
<dbReference type="Pfam" id="PF25990">
    <property type="entry name" value="Beta-barrel_YknX"/>
    <property type="match status" value="1"/>
</dbReference>
<dbReference type="STRING" id="459349.CLOAM0620"/>
<dbReference type="Proteomes" id="UP000002019">
    <property type="component" value="Chromosome"/>
</dbReference>
<dbReference type="InterPro" id="IPR058636">
    <property type="entry name" value="Beta-barrel_YknX"/>
</dbReference>
<feature type="domain" description="Multidrug resistance protein MdtA-like alpha-helical hairpin" evidence="4">
    <location>
        <begin position="128"/>
        <end position="182"/>
    </location>
</feature>
<keyword evidence="2" id="KW-0175">Coiled coil</keyword>
<evidence type="ECO:0000313" key="8">
    <source>
        <dbReference type="Proteomes" id="UP000002019"/>
    </source>
</evidence>
<evidence type="ECO:0000259" key="4">
    <source>
        <dbReference type="Pfam" id="PF25876"/>
    </source>
</evidence>
<keyword evidence="3" id="KW-1133">Transmembrane helix</keyword>
<dbReference type="HOGENOM" id="CLU_018816_14_1_0"/>
<dbReference type="GO" id="GO:1990281">
    <property type="term" value="C:efflux pump complex"/>
    <property type="evidence" value="ECO:0007669"/>
    <property type="project" value="TreeGrafter"/>
</dbReference>
<dbReference type="NCBIfam" id="TIGR01730">
    <property type="entry name" value="RND_mfp"/>
    <property type="match status" value="1"/>
</dbReference>
<comment type="similarity">
    <text evidence="1">Belongs to the membrane fusion protein (MFP) (TC 8.A.1) family.</text>
</comment>
<dbReference type="Gene3D" id="2.40.30.170">
    <property type="match status" value="1"/>
</dbReference>
<keyword evidence="3" id="KW-0812">Transmembrane</keyword>
<gene>
    <name evidence="7" type="ordered locus">CLOAM0620</name>
</gene>
<dbReference type="EMBL" id="CU466930">
    <property type="protein sequence ID" value="CAO80505.1"/>
    <property type="molecule type" value="Genomic_DNA"/>
</dbReference>
<evidence type="ECO:0000259" key="5">
    <source>
        <dbReference type="Pfam" id="PF25917"/>
    </source>
</evidence>
<evidence type="ECO:0000259" key="6">
    <source>
        <dbReference type="Pfam" id="PF25990"/>
    </source>
</evidence>
<dbReference type="Gene3D" id="1.10.287.470">
    <property type="entry name" value="Helix hairpin bin"/>
    <property type="match status" value="1"/>
</dbReference>
<feature type="domain" description="YknX-like beta-barrel" evidence="6">
    <location>
        <begin position="242"/>
        <end position="317"/>
    </location>
</feature>
<name>B0VGR8_CLOAI</name>
<evidence type="ECO:0000256" key="2">
    <source>
        <dbReference type="SAM" id="Coils"/>
    </source>
</evidence>
<organism evidence="7 8">
    <name type="scientific">Cloacimonas acidaminovorans (strain Evry)</name>
    <dbReference type="NCBI Taxonomy" id="459349"/>
    <lineage>
        <taxon>Bacteria</taxon>
        <taxon>Pseudomonadati</taxon>
        <taxon>Candidatus Cloacimonadota</taxon>
        <taxon>Candidatus Cloacimonadia</taxon>
        <taxon>Candidatus Cloacimonadales</taxon>
        <taxon>Candidatus Cloacimonadaceae</taxon>
        <taxon>Candidatus Cloacimonas</taxon>
    </lineage>
</organism>
<dbReference type="InterPro" id="IPR006143">
    <property type="entry name" value="RND_pump_MFP"/>
</dbReference>
<dbReference type="KEGG" id="caci:CLOAM0620"/>
<feature type="transmembrane region" description="Helical" evidence="3">
    <location>
        <begin position="27"/>
        <end position="44"/>
    </location>
</feature>
<dbReference type="Gene3D" id="2.40.420.20">
    <property type="match status" value="1"/>
</dbReference>
<reference evidence="7 8" key="1">
    <citation type="journal article" date="2008" name="J. Bacteriol.">
        <title>'Candidatus Cloacamonas acidaminovorans': genome sequence reconstruction provides a first glimpse of a new bacterial division.</title>
        <authorList>
            <person name="Pelletier E."/>
            <person name="Kreimeyer A."/>
            <person name="Bocs S."/>
            <person name="Rouy Z."/>
            <person name="Gyapay G."/>
            <person name="Chouari R."/>
            <person name="Riviere D."/>
            <person name="Ganesan A."/>
            <person name="Daegelen P."/>
            <person name="Sghir A."/>
            <person name="Cohen G.N."/>
            <person name="Medigue C."/>
            <person name="Weissenbach J."/>
            <person name="Le Paslier D."/>
        </authorList>
    </citation>
    <scope>NUCLEOTIDE SEQUENCE [LARGE SCALE GENOMIC DNA]</scope>
    <source>
        <strain evidence="8">Evry</strain>
    </source>
</reference>
<sequence>MTQSLLFQPLFYIIRYYKRRGIMRKKWWIIIVIVLLILLVLFLGKSCGKKKQTETVKPTETETYTVKRGDISSRIEITGEVQPEVVVSLKSKVSGKIVKFYAWENDYVTSGQIIADIEPDYNQANTLFNTKAMLQKAEMNLKNARKDLADKTILLQKQFISQEEYDKASDALKEAEIEYTQASSQYEMIRDLDVPGKVTHVYATASGVVIERNINEGEMVQSSLTSFGEGTVIMKIADLNKMIVKSNINEVDISKFKLNQSAEITLDALPYEQYNGKVVKIAPQAIIENNAKVFPIEINLNASGKVVKPGMTANVTILADSRQNVLVIPIRAVFSNDLNQDIVYLVKDTKSPSKETKSKEKTSSAPNSVATPVKLGTNDLLQVEVIEGLKEGDIILLNEPVTNNNKMFM</sequence>
<feature type="coiled-coil region" evidence="2">
    <location>
        <begin position="127"/>
        <end position="192"/>
    </location>
</feature>
<evidence type="ECO:0000313" key="7">
    <source>
        <dbReference type="EMBL" id="CAO80505.1"/>
    </source>
</evidence>
<protein>
    <recommendedName>
        <fullName evidence="9">Efflux RND transporter periplasmic adaptor subunit</fullName>
    </recommendedName>
</protein>
<evidence type="ECO:0000256" key="3">
    <source>
        <dbReference type="SAM" id="Phobius"/>
    </source>
</evidence>
<dbReference type="eggNOG" id="COG0845">
    <property type="taxonomic scope" value="Bacteria"/>
</dbReference>